<proteinExistence type="predicted"/>
<sequence length="51" mass="5834">MGIKRAVLYDGSITDFDCHLCRFDIGTCLEVIYFLIWCNVDIQPMFGPCSI</sequence>
<dbReference type="EMBL" id="GGEC01083680">
    <property type="protein sequence ID" value="MBX64164.1"/>
    <property type="molecule type" value="Transcribed_RNA"/>
</dbReference>
<accession>A0A2P2QB57</accession>
<dbReference type="AlphaFoldDB" id="A0A2P2QB57"/>
<organism evidence="1">
    <name type="scientific">Rhizophora mucronata</name>
    <name type="common">Asiatic mangrove</name>
    <dbReference type="NCBI Taxonomy" id="61149"/>
    <lineage>
        <taxon>Eukaryota</taxon>
        <taxon>Viridiplantae</taxon>
        <taxon>Streptophyta</taxon>
        <taxon>Embryophyta</taxon>
        <taxon>Tracheophyta</taxon>
        <taxon>Spermatophyta</taxon>
        <taxon>Magnoliopsida</taxon>
        <taxon>eudicotyledons</taxon>
        <taxon>Gunneridae</taxon>
        <taxon>Pentapetalae</taxon>
        <taxon>rosids</taxon>
        <taxon>fabids</taxon>
        <taxon>Malpighiales</taxon>
        <taxon>Rhizophoraceae</taxon>
        <taxon>Rhizophora</taxon>
    </lineage>
</organism>
<evidence type="ECO:0000313" key="1">
    <source>
        <dbReference type="EMBL" id="MBX64164.1"/>
    </source>
</evidence>
<protein>
    <submittedName>
        <fullName evidence="1">Uncharacterized protein</fullName>
    </submittedName>
</protein>
<name>A0A2P2QB57_RHIMU</name>
<reference evidence="1" key="1">
    <citation type="submission" date="2018-02" db="EMBL/GenBank/DDBJ databases">
        <title>Rhizophora mucronata_Transcriptome.</title>
        <authorList>
            <person name="Meera S.P."/>
            <person name="Sreeshan A."/>
            <person name="Augustine A."/>
        </authorList>
    </citation>
    <scope>NUCLEOTIDE SEQUENCE</scope>
    <source>
        <tissue evidence="1">Leaf</tissue>
    </source>
</reference>